<dbReference type="AlphaFoldDB" id="A0AAV4GW16"/>
<evidence type="ECO:0008006" key="5">
    <source>
        <dbReference type="Google" id="ProtNLM"/>
    </source>
</evidence>
<protein>
    <recommendedName>
        <fullName evidence="5">Secreted protein</fullName>
    </recommendedName>
</protein>
<dbReference type="PROSITE" id="PS51257">
    <property type="entry name" value="PROKAR_LIPOPROTEIN"/>
    <property type="match status" value="1"/>
</dbReference>
<proteinExistence type="predicted"/>
<evidence type="ECO:0000313" key="3">
    <source>
        <dbReference type="EMBL" id="GFR89296.1"/>
    </source>
</evidence>
<gene>
    <name evidence="3" type="ORF">ElyMa_004274300</name>
</gene>
<evidence type="ECO:0000256" key="2">
    <source>
        <dbReference type="SAM" id="SignalP"/>
    </source>
</evidence>
<dbReference type="EMBL" id="BMAT01008623">
    <property type="protein sequence ID" value="GFR89296.1"/>
    <property type="molecule type" value="Genomic_DNA"/>
</dbReference>
<feature type="compositionally biased region" description="Low complexity" evidence="1">
    <location>
        <begin position="42"/>
        <end position="59"/>
    </location>
</feature>
<comment type="caution">
    <text evidence="3">The sequence shown here is derived from an EMBL/GenBank/DDBJ whole genome shotgun (WGS) entry which is preliminary data.</text>
</comment>
<accession>A0AAV4GW16</accession>
<keyword evidence="4" id="KW-1185">Reference proteome</keyword>
<reference evidence="3 4" key="1">
    <citation type="journal article" date="2021" name="Elife">
        <title>Chloroplast acquisition without the gene transfer in kleptoplastic sea slugs, Plakobranchus ocellatus.</title>
        <authorList>
            <person name="Maeda T."/>
            <person name="Takahashi S."/>
            <person name="Yoshida T."/>
            <person name="Shimamura S."/>
            <person name="Takaki Y."/>
            <person name="Nagai Y."/>
            <person name="Toyoda A."/>
            <person name="Suzuki Y."/>
            <person name="Arimoto A."/>
            <person name="Ishii H."/>
            <person name="Satoh N."/>
            <person name="Nishiyama T."/>
            <person name="Hasebe M."/>
            <person name="Maruyama T."/>
            <person name="Minagawa J."/>
            <person name="Obokata J."/>
            <person name="Shigenobu S."/>
        </authorList>
    </citation>
    <scope>NUCLEOTIDE SEQUENCE [LARGE SCALE GENOMIC DNA]</scope>
</reference>
<name>A0AAV4GW16_9GAST</name>
<keyword evidence="2" id="KW-0732">Signal</keyword>
<feature type="region of interest" description="Disordered" evidence="1">
    <location>
        <begin position="42"/>
        <end position="72"/>
    </location>
</feature>
<sequence length="72" mass="7912">MLRRRKASSQILMMLLSGCLAPRDSVSLQLCLAPWRVVSVSNNTTTATTTTNNNSSNDDATNHKRIRSGDFS</sequence>
<feature type="signal peptide" evidence="2">
    <location>
        <begin position="1"/>
        <end position="21"/>
    </location>
</feature>
<evidence type="ECO:0000256" key="1">
    <source>
        <dbReference type="SAM" id="MobiDB-lite"/>
    </source>
</evidence>
<dbReference type="Proteomes" id="UP000762676">
    <property type="component" value="Unassembled WGS sequence"/>
</dbReference>
<evidence type="ECO:0000313" key="4">
    <source>
        <dbReference type="Proteomes" id="UP000762676"/>
    </source>
</evidence>
<feature type="chain" id="PRO_5043338069" description="Secreted protein" evidence="2">
    <location>
        <begin position="22"/>
        <end position="72"/>
    </location>
</feature>
<organism evidence="3 4">
    <name type="scientific">Elysia marginata</name>
    <dbReference type="NCBI Taxonomy" id="1093978"/>
    <lineage>
        <taxon>Eukaryota</taxon>
        <taxon>Metazoa</taxon>
        <taxon>Spiralia</taxon>
        <taxon>Lophotrochozoa</taxon>
        <taxon>Mollusca</taxon>
        <taxon>Gastropoda</taxon>
        <taxon>Heterobranchia</taxon>
        <taxon>Euthyneura</taxon>
        <taxon>Panpulmonata</taxon>
        <taxon>Sacoglossa</taxon>
        <taxon>Placobranchoidea</taxon>
        <taxon>Plakobranchidae</taxon>
        <taxon>Elysia</taxon>
    </lineage>
</organism>